<dbReference type="InterPro" id="IPR000719">
    <property type="entry name" value="Prot_kinase_dom"/>
</dbReference>
<dbReference type="GO" id="GO:0005524">
    <property type="term" value="F:ATP binding"/>
    <property type="evidence" value="ECO:0007669"/>
    <property type="project" value="UniProtKB-KW"/>
</dbReference>
<dbReference type="InterPro" id="IPR011009">
    <property type="entry name" value="Kinase-like_dom_sf"/>
</dbReference>
<keyword evidence="6" id="KW-1185">Reference proteome</keyword>
<evidence type="ECO:0000313" key="5">
    <source>
        <dbReference type="EMBL" id="OHT03099.1"/>
    </source>
</evidence>
<dbReference type="PANTHER" id="PTHR24362">
    <property type="entry name" value="SERINE/THREONINE-PROTEIN KINASE NEK"/>
    <property type="match status" value="1"/>
</dbReference>
<dbReference type="EMBL" id="MLAK01000839">
    <property type="protein sequence ID" value="OHT03099.1"/>
    <property type="molecule type" value="Genomic_DNA"/>
</dbReference>
<dbReference type="RefSeq" id="XP_068356235.1">
    <property type="nucleotide sequence ID" value="XM_068506854.1"/>
</dbReference>
<feature type="region of interest" description="Disordered" evidence="3">
    <location>
        <begin position="544"/>
        <end position="568"/>
    </location>
</feature>
<dbReference type="GeneID" id="94841558"/>
<dbReference type="AlphaFoldDB" id="A0A1J4JVQ9"/>
<dbReference type="Pfam" id="PF00069">
    <property type="entry name" value="Pkinase"/>
    <property type="match status" value="1"/>
</dbReference>
<name>A0A1J4JVQ9_9EUKA</name>
<dbReference type="PANTHER" id="PTHR24362:SF309">
    <property type="entry name" value="PROTEIN KINASE DOMAIN-CONTAINING PROTEIN"/>
    <property type="match status" value="1"/>
</dbReference>
<feature type="compositionally biased region" description="Low complexity" evidence="3">
    <location>
        <begin position="553"/>
        <end position="564"/>
    </location>
</feature>
<protein>
    <recommendedName>
        <fullName evidence="4">Protein kinase domain-containing protein</fullName>
    </recommendedName>
</protein>
<dbReference type="SUPFAM" id="SSF56112">
    <property type="entry name" value="Protein kinase-like (PK-like)"/>
    <property type="match status" value="1"/>
</dbReference>
<dbReference type="GO" id="GO:0004672">
    <property type="term" value="F:protein kinase activity"/>
    <property type="evidence" value="ECO:0007669"/>
    <property type="project" value="InterPro"/>
</dbReference>
<comment type="caution">
    <text evidence="5">The sequence shown here is derived from an EMBL/GenBank/DDBJ whole genome shotgun (WGS) entry which is preliminary data.</text>
</comment>
<dbReference type="SMART" id="SM00220">
    <property type="entry name" value="S_TKc"/>
    <property type="match status" value="1"/>
</dbReference>
<dbReference type="PROSITE" id="PS50011">
    <property type="entry name" value="PROTEIN_KINASE_DOM"/>
    <property type="match status" value="1"/>
</dbReference>
<feature type="domain" description="Protein kinase" evidence="4">
    <location>
        <begin position="249"/>
        <end position="505"/>
    </location>
</feature>
<accession>A0A1J4JVQ9</accession>
<evidence type="ECO:0000259" key="4">
    <source>
        <dbReference type="PROSITE" id="PS50011"/>
    </source>
</evidence>
<gene>
    <name evidence="5" type="ORF">TRFO_29570</name>
</gene>
<dbReference type="Gene3D" id="1.10.510.10">
    <property type="entry name" value="Transferase(Phosphotransferase) domain 1"/>
    <property type="match status" value="1"/>
</dbReference>
<reference evidence="5" key="1">
    <citation type="submission" date="2016-10" db="EMBL/GenBank/DDBJ databases">
        <authorList>
            <person name="Benchimol M."/>
            <person name="Almeida L.G."/>
            <person name="Vasconcelos A.T."/>
            <person name="Perreira-Neves A."/>
            <person name="Rosa I.A."/>
            <person name="Tasca T."/>
            <person name="Bogo M.R."/>
            <person name="de Souza W."/>
        </authorList>
    </citation>
    <scope>NUCLEOTIDE SEQUENCE [LARGE SCALE GENOMIC DNA]</scope>
    <source>
        <strain evidence="5">K</strain>
    </source>
</reference>
<dbReference type="VEuPathDB" id="TrichDB:TRFO_29570"/>
<dbReference type="Proteomes" id="UP000179807">
    <property type="component" value="Unassembled WGS sequence"/>
</dbReference>
<keyword evidence="2" id="KW-0067">ATP-binding</keyword>
<dbReference type="FunFam" id="1.10.510.10:FF:000571">
    <property type="entry name" value="Maternal embryonic leucine zipper kinase"/>
    <property type="match status" value="1"/>
</dbReference>
<dbReference type="OrthoDB" id="248923at2759"/>
<organism evidence="5 6">
    <name type="scientific">Tritrichomonas foetus</name>
    <dbReference type="NCBI Taxonomy" id="1144522"/>
    <lineage>
        <taxon>Eukaryota</taxon>
        <taxon>Metamonada</taxon>
        <taxon>Parabasalia</taxon>
        <taxon>Tritrichomonadida</taxon>
        <taxon>Tritrichomonadidae</taxon>
        <taxon>Tritrichomonas</taxon>
    </lineage>
</organism>
<keyword evidence="1" id="KW-0547">Nucleotide-binding</keyword>
<dbReference type="InterPro" id="IPR008271">
    <property type="entry name" value="Ser/Thr_kinase_AS"/>
</dbReference>
<proteinExistence type="predicted"/>
<evidence type="ECO:0000256" key="3">
    <source>
        <dbReference type="SAM" id="MobiDB-lite"/>
    </source>
</evidence>
<dbReference type="PROSITE" id="PS00108">
    <property type="entry name" value="PROTEIN_KINASE_ST"/>
    <property type="match status" value="1"/>
</dbReference>
<evidence type="ECO:0000256" key="1">
    <source>
        <dbReference type="ARBA" id="ARBA00022741"/>
    </source>
</evidence>
<evidence type="ECO:0000256" key="2">
    <source>
        <dbReference type="ARBA" id="ARBA00022840"/>
    </source>
</evidence>
<evidence type="ECO:0000313" key="6">
    <source>
        <dbReference type="Proteomes" id="UP000179807"/>
    </source>
</evidence>
<sequence length="617" mass="68725">MSFIDTNKDGLFINEGTMVRGYIFGECIGKGGYASVFKVKSIKFPNLEFVAKVVLPTATGTFPDLEKDSNINPVEEGPNFDNGRYQNQKLFQNAEKAELSIKNQSNEVNFDYPHSHKGSPFLVSPYAADMDYQDNNENVNNIQKGDLIAQKQEISNSAFDHQSHKNPISQIANDGSHFDVNGNSIYDFVNGQNSHYNSNIPSFTPTKHIASTKSNLMANPAVLKTPSPVRITISNHLRSASSVESLNRISKRINVSLGPKADEYSNQKSKIYQDSLTPKKPAPNGLKACKAWESFDSEVNALLKLDHPHIIRMYEYFTEQNYFFVILEYCSKGSLADEVKRNGPIKGHRLITLAQQLIGAVAYAHSQKIAHRDIKPQNILFDNFGRIKLADFGISICKSCDHDIIMNYKCSPAYAAPEVLSLQPHDIFKSDIWSLGVTLFYMASGKLPFIYRDTQQILRDMRTLGPSYPVGQSIPPDLYDIIKKMLTFHPHNRINIEDAQNMMFNRLNTIKLSGIGQNFSNVSLNVIQTAVSFDVSRKIQPNGGDSLPPLEVAPSASGLSASSSHTKISSRNVTGSRLVILQKTKVGNESVKTSMELPMALRMKPKAVNTDTARRFS</sequence>